<comment type="caution">
    <text evidence="1">The sequence shown here is derived from an EMBL/GenBank/DDBJ whole genome shotgun (WGS) entry which is preliminary data.</text>
</comment>
<evidence type="ECO:0000313" key="2">
    <source>
        <dbReference type="Proteomes" id="UP001226084"/>
    </source>
</evidence>
<evidence type="ECO:0000313" key="1">
    <source>
        <dbReference type="EMBL" id="MDQ1107020.1"/>
    </source>
</evidence>
<dbReference type="EMBL" id="JAUTAS010000001">
    <property type="protein sequence ID" value="MDQ1107020.1"/>
    <property type="molecule type" value="Genomic_DNA"/>
</dbReference>
<protein>
    <submittedName>
        <fullName evidence="1">Uncharacterized protein</fullName>
    </submittedName>
</protein>
<accession>A0AAP5AGG2</accession>
<sequence>MLCTEDKHAESVEFLANDVHGTSLDERMLPLLCASFRFMRSASAARNAFSMHIPIEIASVN</sequence>
<proteinExistence type="predicted"/>
<gene>
    <name evidence="1" type="ORF">QE424_000179</name>
</gene>
<reference evidence="1" key="1">
    <citation type="submission" date="2023-07" db="EMBL/GenBank/DDBJ databases">
        <title>Functional and genomic diversity of the sorghum phyllosphere microbiome.</title>
        <authorList>
            <person name="Shade A."/>
        </authorList>
    </citation>
    <scope>NUCLEOTIDE SEQUENCE</scope>
    <source>
        <strain evidence="1">SORGH_AS_0457</strain>
    </source>
</reference>
<dbReference type="RefSeq" id="WP_307105705.1">
    <property type="nucleotide sequence ID" value="NZ_JAUTAS010000001.1"/>
</dbReference>
<dbReference type="AlphaFoldDB" id="A0AAP5AGG2"/>
<name>A0AAP5AGG2_9GAMM</name>
<dbReference type="Proteomes" id="UP001226084">
    <property type="component" value="Unassembled WGS sequence"/>
</dbReference>
<organism evidence="1 2">
    <name type="scientific">Stenotrophomonas rhizophila</name>
    <dbReference type="NCBI Taxonomy" id="216778"/>
    <lineage>
        <taxon>Bacteria</taxon>
        <taxon>Pseudomonadati</taxon>
        <taxon>Pseudomonadota</taxon>
        <taxon>Gammaproteobacteria</taxon>
        <taxon>Lysobacterales</taxon>
        <taxon>Lysobacteraceae</taxon>
        <taxon>Stenotrophomonas</taxon>
    </lineage>
</organism>